<dbReference type="GO" id="GO:0006086">
    <property type="term" value="P:pyruvate decarboxylation to acetyl-CoA"/>
    <property type="evidence" value="ECO:0007669"/>
    <property type="project" value="TreeGrafter"/>
</dbReference>
<evidence type="ECO:0000256" key="2">
    <source>
        <dbReference type="ARBA" id="ARBA00023002"/>
    </source>
</evidence>
<dbReference type="InterPro" id="IPR050642">
    <property type="entry name" value="PDH_E1_Alpha_Subunit"/>
</dbReference>
<dbReference type="Pfam" id="PF00676">
    <property type="entry name" value="E1_dh"/>
    <property type="match status" value="1"/>
</dbReference>
<name>A0A382HBA0_9ZZZZ</name>
<accession>A0A382HBA0</accession>
<reference evidence="5" key="1">
    <citation type="submission" date="2018-05" db="EMBL/GenBank/DDBJ databases">
        <authorList>
            <person name="Lanie J.A."/>
            <person name="Ng W.-L."/>
            <person name="Kazmierczak K.M."/>
            <person name="Andrzejewski T.M."/>
            <person name="Davidsen T.M."/>
            <person name="Wayne K.J."/>
            <person name="Tettelin H."/>
            <person name="Glass J.I."/>
            <person name="Rusch D."/>
            <person name="Podicherti R."/>
            <person name="Tsui H.-C.T."/>
            <person name="Winkler M.E."/>
        </authorList>
    </citation>
    <scope>NUCLEOTIDE SEQUENCE</scope>
</reference>
<dbReference type="Gene3D" id="3.40.50.970">
    <property type="match status" value="1"/>
</dbReference>
<dbReference type="SUPFAM" id="SSF52518">
    <property type="entry name" value="Thiamin diphosphate-binding fold (THDP-binding)"/>
    <property type="match status" value="1"/>
</dbReference>
<dbReference type="EMBL" id="UINC01060252">
    <property type="protein sequence ID" value="SVB84570.1"/>
    <property type="molecule type" value="Genomic_DNA"/>
</dbReference>
<feature type="domain" description="Dehydrogenase E1 component" evidence="4">
    <location>
        <begin position="30"/>
        <end position="217"/>
    </location>
</feature>
<gene>
    <name evidence="5" type="ORF">METZ01_LOCUS237424</name>
</gene>
<proteinExistence type="predicted"/>
<evidence type="ECO:0000313" key="5">
    <source>
        <dbReference type="EMBL" id="SVB84570.1"/>
    </source>
</evidence>
<dbReference type="InterPro" id="IPR029061">
    <property type="entry name" value="THDP-binding"/>
</dbReference>
<dbReference type="CDD" id="cd02000">
    <property type="entry name" value="TPP_E1_PDC_ADC_BCADC"/>
    <property type="match status" value="1"/>
</dbReference>
<keyword evidence="2" id="KW-0560">Oxidoreductase</keyword>
<organism evidence="5">
    <name type="scientific">marine metagenome</name>
    <dbReference type="NCBI Taxonomy" id="408172"/>
    <lineage>
        <taxon>unclassified sequences</taxon>
        <taxon>metagenomes</taxon>
        <taxon>ecological metagenomes</taxon>
    </lineage>
</organism>
<evidence type="ECO:0000256" key="3">
    <source>
        <dbReference type="ARBA" id="ARBA00023052"/>
    </source>
</evidence>
<dbReference type="AlphaFoldDB" id="A0A382HBA0"/>
<dbReference type="PANTHER" id="PTHR11516">
    <property type="entry name" value="PYRUVATE DEHYDROGENASE E1 COMPONENT, ALPHA SUBUNIT BACTERIAL AND ORGANELLAR"/>
    <property type="match status" value="1"/>
</dbReference>
<evidence type="ECO:0000259" key="4">
    <source>
        <dbReference type="Pfam" id="PF00676"/>
    </source>
</evidence>
<dbReference type="InterPro" id="IPR001017">
    <property type="entry name" value="DH_E1"/>
</dbReference>
<dbReference type="GO" id="GO:0004739">
    <property type="term" value="F:pyruvate dehydrogenase (acetyl-transferring) activity"/>
    <property type="evidence" value="ECO:0007669"/>
    <property type="project" value="TreeGrafter"/>
</dbReference>
<protein>
    <recommendedName>
        <fullName evidence="4">Dehydrogenase E1 component domain-containing protein</fullName>
    </recommendedName>
</protein>
<sequence length="217" mass="23718">MVAPKPRLMPGQTTADPQESNEELLKFYREMLLIRRFEERVGQLYGMGLIGGFLHLYVGQEAVIVGVENAVTREDPMVTSYRCHGHMLMRGENLTRVMSELTGRSTGSSKGKGGSMHMFSPENGFFGGHGIVGAQVPIGTGIALSLKYRGLSNVCFTFLGDGAANQGQVYESYNMAALWKLPIVYVIENNQYGMGTSIARASAQTEFFRHGEGLGIP</sequence>
<dbReference type="PANTHER" id="PTHR11516:SF60">
    <property type="entry name" value="PYRUVATE DEHYDROGENASE E1 COMPONENT SUBUNIT ALPHA"/>
    <property type="match status" value="1"/>
</dbReference>
<feature type="non-terminal residue" evidence="5">
    <location>
        <position position="217"/>
    </location>
</feature>
<comment type="cofactor">
    <cofactor evidence="1">
        <name>thiamine diphosphate</name>
        <dbReference type="ChEBI" id="CHEBI:58937"/>
    </cofactor>
</comment>
<evidence type="ECO:0000256" key="1">
    <source>
        <dbReference type="ARBA" id="ARBA00001964"/>
    </source>
</evidence>
<keyword evidence="3" id="KW-0786">Thiamine pyrophosphate</keyword>